<name>A0A5P1F3Q4_ASPOF</name>
<feature type="region of interest" description="Disordered" evidence="1">
    <location>
        <begin position="1"/>
        <end position="20"/>
    </location>
</feature>
<dbReference type="EMBL" id="CM007384">
    <property type="protein sequence ID" value="ONK72998.1"/>
    <property type="molecule type" value="Genomic_DNA"/>
</dbReference>
<evidence type="ECO:0000256" key="1">
    <source>
        <dbReference type="SAM" id="MobiDB-lite"/>
    </source>
</evidence>
<organism evidence="2 3">
    <name type="scientific">Asparagus officinalis</name>
    <name type="common">Garden asparagus</name>
    <dbReference type="NCBI Taxonomy" id="4686"/>
    <lineage>
        <taxon>Eukaryota</taxon>
        <taxon>Viridiplantae</taxon>
        <taxon>Streptophyta</taxon>
        <taxon>Embryophyta</taxon>
        <taxon>Tracheophyta</taxon>
        <taxon>Spermatophyta</taxon>
        <taxon>Magnoliopsida</taxon>
        <taxon>Liliopsida</taxon>
        <taxon>Asparagales</taxon>
        <taxon>Asparagaceae</taxon>
        <taxon>Asparagoideae</taxon>
        <taxon>Asparagus</taxon>
    </lineage>
</organism>
<evidence type="ECO:0000313" key="2">
    <source>
        <dbReference type="EMBL" id="ONK72998.1"/>
    </source>
</evidence>
<gene>
    <name evidence="2" type="ORF">A4U43_C04F25970</name>
</gene>
<keyword evidence="3" id="KW-1185">Reference proteome</keyword>
<dbReference type="Gramene" id="ONK72998">
    <property type="protein sequence ID" value="ONK72998"/>
    <property type="gene ID" value="A4U43_C04F25970"/>
</dbReference>
<dbReference type="Proteomes" id="UP000243459">
    <property type="component" value="Chromosome 4"/>
</dbReference>
<evidence type="ECO:0000313" key="3">
    <source>
        <dbReference type="Proteomes" id="UP000243459"/>
    </source>
</evidence>
<reference evidence="3" key="1">
    <citation type="journal article" date="2017" name="Nat. Commun.">
        <title>The asparagus genome sheds light on the origin and evolution of a young Y chromosome.</title>
        <authorList>
            <person name="Harkess A."/>
            <person name="Zhou J."/>
            <person name="Xu C."/>
            <person name="Bowers J.E."/>
            <person name="Van der Hulst R."/>
            <person name="Ayyampalayam S."/>
            <person name="Mercati F."/>
            <person name="Riccardi P."/>
            <person name="McKain M.R."/>
            <person name="Kakrana A."/>
            <person name="Tang H."/>
            <person name="Ray J."/>
            <person name="Groenendijk J."/>
            <person name="Arikit S."/>
            <person name="Mathioni S.M."/>
            <person name="Nakano M."/>
            <person name="Shan H."/>
            <person name="Telgmann-Rauber A."/>
            <person name="Kanno A."/>
            <person name="Yue Z."/>
            <person name="Chen H."/>
            <person name="Li W."/>
            <person name="Chen Y."/>
            <person name="Xu X."/>
            <person name="Zhang Y."/>
            <person name="Luo S."/>
            <person name="Chen H."/>
            <person name="Gao J."/>
            <person name="Mao Z."/>
            <person name="Pires J.C."/>
            <person name="Luo M."/>
            <person name="Kudrna D."/>
            <person name="Wing R.A."/>
            <person name="Meyers B.C."/>
            <person name="Yi K."/>
            <person name="Kong H."/>
            <person name="Lavrijsen P."/>
            <person name="Sunseri F."/>
            <person name="Falavigna A."/>
            <person name="Ye Y."/>
            <person name="Leebens-Mack J.H."/>
            <person name="Chen G."/>
        </authorList>
    </citation>
    <scope>NUCLEOTIDE SEQUENCE [LARGE SCALE GENOMIC DNA]</scope>
    <source>
        <strain evidence="3">cv. DH0086</strain>
    </source>
</reference>
<dbReference type="AlphaFoldDB" id="A0A5P1F3Q4"/>
<sequence length="73" mass="8250">MGSKKKVAAEMSVGQSGHSIGTFNIHPEVIEYRLNKLDGQREADRLEEPVSLLLESEKRRMPSQDEKVKAEKL</sequence>
<proteinExistence type="predicted"/>
<accession>A0A5P1F3Q4</accession>
<protein>
    <submittedName>
        <fullName evidence="2">Uncharacterized protein</fullName>
    </submittedName>
</protein>